<dbReference type="AlphaFoldDB" id="A0A9L0TK47"/>
<accession>A0A9L0TK47</accession>
<evidence type="ECO:0000256" key="12">
    <source>
        <dbReference type="ARBA" id="ARBA00023319"/>
    </source>
</evidence>
<dbReference type="GO" id="GO:0002252">
    <property type="term" value="P:immune effector process"/>
    <property type="evidence" value="ECO:0007669"/>
    <property type="project" value="UniProtKB-ARBA"/>
</dbReference>
<evidence type="ECO:0000313" key="19">
    <source>
        <dbReference type="Ensembl" id="ENSECAP00000088639.1"/>
    </source>
</evidence>
<dbReference type="InterPro" id="IPR003988">
    <property type="entry name" value="ICAM"/>
</dbReference>
<dbReference type="GO" id="GO:0006955">
    <property type="term" value="P:immune response"/>
    <property type="evidence" value="ECO:0007669"/>
    <property type="project" value="UniProtKB-ARBA"/>
</dbReference>
<evidence type="ECO:0000256" key="8">
    <source>
        <dbReference type="ARBA" id="ARBA00022989"/>
    </source>
</evidence>
<evidence type="ECO:0000256" key="17">
    <source>
        <dbReference type="SAM" id="Phobius"/>
    </source>
</evidence>
<comment type="similarity">
    <text evidence="2">Belongs to the immunoglobulin superfamily. ICAM family.</text>
</comment>
<dbReference type="FunFam" id="2.60.40.10:FF:000641">
    <property type="entry name" value="Intercellular adhesion molecule 1"/>
    <property type="match status" value="1"/>
</dbReference>
<evidence type="ECO:0000256" key="9">
    <source>
        <dbReference type="ARBA" id="ARBA00023136"/>
    </source>
</evidence>
<name>A0A9L0TK47_HORSE</name>
<evidence type="ECO:0000256" key="4">
    <source>
        <dbReference type="ARBA" id="ARBA00022729"/>
    </source>
</evidence>
<feature type="domain" description="Immunoglobulin" evidence="18">
    <location>
        <begin position="235"/>
        <end position="307"/>
    </location>
</feature>
<dbReference type="GO" id="GO:0007155">
    <property type="term" value="P:cell adhesion"/>
    <property type="evidence" value="ECO:0000318"/>
    <property type="project" value="GO_Central"/>
</dbReference>
<keyword evidence="6" id="KW-0832">Ubl conjugation</keyword>
<keyword evidence="20" id="KW-1185">Reference proteome</keyword>
<dbReference type="GeneTree" id="ENSGT00940000162311"/>
<dbReference type="FunFam" id="2.60.40.10:FF:000459">
    <property type="entry name" value="Intercellular adhesion molecule 1"/>
    <property type="match status" value="1"/>
</dbReference>
<dbReference type="Ensembl" id="ENSECAT00000140851.1">
    <property type="protein sequence ID" value="ENSECAP00000088639.1"/>
    <property type="gene ID" value="ENSECAG00000013883.4"/>
</dbReference>
<keyword evidence="11" id="KW-0325">Glycoprotein</keyword>
<dbReference type="InterPro" id="IPR013783">
    <property type="entry name" value="Ig-like_fold"/>
</dbReference>
<dbReference type="Proteomes" id="UP000002281">
    <property type="component" value="Chromosome 7"/>
</dbReference>
<dbReference type="PRINTS" id="PR01472">
    <property type="entry name" value="ICAMVCAM1"/>
</dbReference>
<keyword evidence="12" id="KW-0393">Immunoglobulin domain</keyword>
<feature type="transmembrane region" description="Helical" evidence="17">
    <location>
        <begin position="678"/>
        <end position="700"/>
    </location>
</feature>
<keyword evidence="3 17" id="KW-0812">Transmembrane</keyword>
<reference evidence="19" key="3">
    <citation type="submission" date="2025-09" db="UniProtKB">
        <authorList>
            <consortium name="Ensembl"/>
        </authorList>
    </citation>
    <scope>IDENTIFICATION</scope>
    <source>
        <strain evidence="19">Thoroughbred</strain>
    </source>
</reference>
<keyword evidence="4" id="KW-0732">Signal</keyword>
<evidence type="ECO:0000256" key="14">
    <source>
        <dbReference type="ARBA" id="ARBA00038746"/>
    </source>
</evidence>
<reference evidence="19" key="2">
    <citation type="submission" date="2025-08" db="UniProtKB">
        <authorList>
            <consortium name="Ensembl"/>
        </authorList>
    </citation>
    <scope>IDENTIFICATION</scope>
    <source>
        <strain evidence="19">Thoroughbred</strain>
    </source>
</reference>
<dbReference type="FunFam" id="2.60.40.10:FF:000648">
    <property type="entry name" value="Intercellular adhesion molecule 1"/>
    <property type="match status" value="1"/>
</dbReference>
<dbReference type="PANTHER" id="PTHR13771:SF18">
    <property type="entry name" value="INTERCELLULAR ADHESION MOLECULE 1"/>
    <property type="match status" value="1"/>
</dbReference>
<comment type="function">
    <text evidence="13">ICAM proteins are ligands for the leukocyte adhesion protein LFA-1 (integrin alpha-L/beta-2). During leukocyte trans-endothelial migration, ICAM1 engagement promotes the assembly of endothelial apical cups through ARHGEF26/SGEF and RHOG activation.</text>
</comment>
<feature type="domain" description="Immunoglobulin" evidence="18">
    <location>
        <begin position="514"/>
        <end position="590"/>
    </location>
</feature>
<protein>
    <recommendedName>
        <fullName evidence="15">Intercellular adhesion molecule 1</fullName>
    </recommendedName>
</protein>
<keyword evidence="5" id="KW-0677">Repeat</keyword>
<dbReference type="SUPFAM" id="SSF48726">
    <property type="entry name" value="Immunoglobulin"/>
    <property type="match status" value="5"/>
</dbReference>
<keyword evidence="10" id="KW-1015">Disulfide bond</keyword>
<feature type="compositionally biased region" description="Basic residues" evidence="16">
    <location>
        <begin position="88"/>
        <end position="97"/>
    </location>
</feature>
<dbReference type="PRINTS" id="PR01473">
    <property type="entry name" value="ICAM"/>
</dbReference>
<dbReference type="InterPro" id="IPR003987">
    <property type="entry name" value="ICAM_VCAM_N"/>
</dbReference>
<evidence type="ECO:0000256" key="7">
    <source>
        <dbReference type="ARBA" id="ARBA00022889"/>
    </source>
</evidence>
<evidence type="ECO:0000256" key="1">
    <source>
        <dbReference type="ARBA" id="ARBA00004479"/>
    </source>
</evidence>
<dbReference type="InterPro" id="IPR003599">
    <property type="entry name" value="Ig_sub"/>
</dbReference>
<dbReference type="InterPro" id="IPR036179">
    <property type="entry name" value="Ig-like_dom_sf"/>
</dbReference>
<feature type="compositionally biased region" description="Basic and acidic residues" evidence="16">
    <location>
        <begin position="21"/>
        <end position="39"/>
    </location>
</feature>
<keyword evidence="9 17" id="KW-0472">Membrane</keyword>
<dbReference type="GO" id="GO:0005178">
    <property type="term" value="F:integrin binding"/>
    <property type="evidence" value="ECO:0000318"/>
    <property type="project" value="GO_Central"/>
</dbReference>
<dbReference type="Gene3D" id="2.60.40.10">
    <property type="entry name" value="Immunoglobulins"/>
    <property type="match status" value="5"/>
</dbReference>
<reference evidence="19 20" key="1">
    <citation type="journal article" date="2009" name="Science">
        <title>Genome sequence, comparative analysis, and population genetics of the domestic horse.</title>
        <authorList>
            <consortium name="Broad Institute Genome Sequencing Platform"/>
            <consortium name="Broad Institute Whole Genome Assembly Team"/>
            <person name="Wade C.M."/>
            <person name="Giulotto E."/>
            <person name="Sigurdsson S."/>
            <person name="Zoli M."/>
            <person name="Gnerre S."/>
            <person name="Imsland F."/>
            <person name="Lear T.L."/>
            <person name="Adelson D.L."/>
            <person name="Bailey E."/>
            <person name="Bellone R.R."/>
            <person name="Bloecker H."/>
            <person name="Distl O."/>
            <person name="Edgar R.C."/>
            <person name="Garber M."/>
            <person name="Leeb T."/>
            <person name="Mauceli E."/>
            <person name="MacLeod J.N."/>
            <person name="Penedo M.C.T."/>
            <person name="Raison J.M."/>
            <person name="Sharpe T."/>
            <person name="Vogel J."/>
            <person name="Andersson L."/>
            <person name="Antczak D.F."/>
            <person name="Biagi T."/>
            <person name="Binns M.M."/>
            <person name="Chowdhary B.P."/>
            <person name="Coleman S.J."/>
            <person name="Della Valle G."/>
            <person name="Fryc S."/>
            <person name="Guerin G."/>
            <person name="Hasegawa T."/>
            <person name="Hill E.W."/>
            <person name="Jurka J."/>
            <person name="Kiialainen A."/>
            <person name="Lindgren G."/>
            <person name="Liu J."/>
            <person name="Magnani E."/>
            <person name="Mickelson J.R."/>
            <person name="Murray J."/>
            <person name="Nergadze S.G."/>
            <person name="Onofrio R."/>
            <person name="Pedroni S."/>
            <person name="Piras M.F."/>
            <person name="Raudsepp T."/>
            <person name="Rocchi M."/>
            <person name="Roeed K.H."/>
            <person name="Ryder O.A."/>
            <person name="Searle S."/>
            <person name="Skow L."/>
            <person name="Swinburne J.E."/>
            <person name="Syvaenen A.C."/>
            <person name="Tozaki T."/>
            <person name="Valberg S.J."/>
            <person name="Vaudin M."/>
            <person name="White J.R."/>
            <person name="Zody M.C."/>
            <person name="Lander E.S."/>
            <person name="Lindblad-Toh K."/>
        </authorList>
    </citation>
    <scope>NUCLEOTIDE SEQUENCE [LARGE SCALE GENOMIC DNA]</scope>
    <source>
        <strain evidence="19 20">Thoroughbred</strain>
    </source>
</reference>
<evidence type="ECO:0000256" key="11">
    <source>
        <dbReference type="ARBA" id="ARBA00023180"/>
    </source>
</evidence>
<keyword evidence="8 17" id="KW-1133">Transmembrane helix</keyword>
<dbReference type="InterPro" id="IPR047012">
    <property type="entry name" value="ICAM_VCAM"/>
</dbReference>
<evidence type="ECO:0000256" key="16">
    <source>
        <dbReference type="SAM" id="MobiDB-lite"/>
    </source>
</evidence>
<feature type="region of interest" description="Disordered" evidence="16">
    <location>
        <begin position="15"/>
        <end position="205"/>
    </location>
</feature>
<feature type="domain" description="Immunoglobulin" evidence="18">
    <location>
        <begin position="601"/>
        <end position="672"/>
    </location>
</feature>
<dbReference type="InterPro" id="IPR048679">
    <property type="entry name" value="ICAM1_3_5_D2"/>
</dbReference>
<evidence type="ECO:0000256" key="6">
    <source>
        <dbReference type="ARBA" id="ARBA00022843"/>
    </source>
</evidence>
<comment type="subunit">
    <text evidence="14">Homodimer. Interacts with MUC1 and promotes cell aggregation in epithelial cells. Interacts with ARHGEF26/SGEF. Interacts (on T cell side) with CD81, CD247 and CD9 at immunological synapses between antigen-presenting cells and T cells.</text>
</comment>
<sequence>MDTVAAPAVPGSWWQSIKRSAQGDRRIKGSPARGRDPAARHRLGSHYFNSEIPGSSGQRGGTGLLGSGTLSIRKCRSPPSGGESARFPGRKRRPSAPRGRDYKRARVPGRPRSGHTAALPCAPRARYGPRCRPLRPARAPRPARGSAPSGVTSPLHASSSPSVKWDRSQDQPWRIPGAATFTRSHPRENRPSAQGRNPWKGQTGGEFPLVRGWDPSTQQSILDPGFAGAQISVTPPEAIIPRGGSVTVNCSASCAELGLEIELSKKEVAQGVNWKTFELSDVREDISPICYANCPNQTESSVSITVYGFPDLVELEPLPSWQPVGQNLTLRCQVAGGAPRDNLTVVLLRGEEELSRQPAVGEPALVNHTVEARREDHGANFSCRAELDLRSRGLGLFQNSSAPRQLRTYVLPDTNLSLSAPRVVEAGTQVLVECVLGGLFPASEAQVHLALEDHRLNATITYNGDSLVARAPMQGLAGEEGTQQLVCVVALGGRDLRTREKVTIYSFPAPNLTLSQPEVSEGTLVSVECEAHSPAVVTLHGASASRPSERDQIHLNASAEDNKRIFSCLATLKVAGQMVHKNQTRELRVLYGPRLDKRDCSGNWTWPEGSKQTANCQAWGNPTPKLTCSRKDGALLPIGTQMLVKREIAGTYLCRAESSHGKVTREVVVNVIYHQNNVVIIILVAAVIILGTVGTAAYIYNRRRKIQIYELQKKAQEAAALKLNALASPP</sequence>
<evidence type="ECO:0000256" key="10">
    <source>
        <dbReference type="ARBA" id="ARBA00023157"/>
    </source>
</evidence>
<dbReference type="FunFam" id="2.60.40.10:FF:000194">
    <property type="entry name" value="Intercellular adhesion molecule 1"/>
    <property type="match status" value="1"/>
</dbReference>
<dbReference type="GO" id="GO:0050900">
    <property type="term" value="P:leukocyte migration"/>
    <property type="evidence" value="ECO:0007669"/>
    <property type="project" value="UniProtKB-ARBA"/>
</dbReference>
<feature type="compositionally biased region" description="Low complexity" evidence="16">
    <location>
        <begin position="136"/>
        <end position="148"/>
    </location>
</feature>
<keyword evidence="7" id="KW-0130">Cell adhesion</keyword>
<dbReference type="FunFam" id="2.60.40.10:FF:000338">
    <property type="entry name" value="intercellular adhesion molecule 5"/>
    <property type="match status" value="1"/>
</dbReference>
<dbReference type="InterPro" id="IPR013768">
    <property type="entry name" value="ICAM_N"/>
</dbReference>
<feature type="compositionally biased region" description="Polar residues" evidence="16">
    <location>
        <begin position="149"/>
        <end position="162"/>
    </location>
</feature>
<dbReference type="PANTHER" id="PTHR13771">
    <property type="entry name" value="INTERCELLULAR ADHESION MOLECULE"/>
    <property type="match status" value="1"/>
</dbReference>
<evidence type="ECO:0000256" key="3">
    <source>
        <dbReference type="ARBA" id="ARBA00022692"/>
    </source>
</evidence>
<dbReference type="Pfam" id="PF03921">
    <property type="entry name" value="ICAM_N"/>
    <property type="match status" value="1"/>
</dbReference>
<dbReference type="GO" id="GO:1901701">
    <property type="term" value="P:cellular response to oxygen-containing compound"/>
    <property type="evidence" value="ECO:0007669"/>
    <property type="project" value="UniProtKB-ARBA"/>
</dbReference>
<evidence type="ECO:0000256" key="5">
    <source>
        <dbReference type="ARBA" id="ARBA00022737"/>
    </source>
</evidence>
<evidence type="ECO:0000256" key="13">
    <source>
        <dbReference type="ARBA" id="ARBA00037418"/>
    </source>
</evidence>
<evidence type="ECO:0000256" key="15">
    <source>
        <dbReference type="ARBA" id="ARBA00040566"/>
    </source>
</evidence>
<comment type="subcellular location">
    <subcellularLocation>
        <location evidence="1">Membrane</location>
        <topology evidence="1">Single-pass type I membrane protein</topology>
    </subcellularLocation>
</comment>
<evidence type="ECO:0000313" key="20">
    <source>
        <dbReference type="Proteomes" id="UP000002281"/>
    </source>
</evidence>
<evidence type="ECO:0000256" key="2">
    <source>
        <dbReference type="ARBA" id="ARBA00005925"/>
    </source>
</evidence>
<dbReference type="GO" id="GO:0005886">
    <property type="term" value="C:plasma membrane"/>
    <property type="evidence" value="ECO:0000318"/>
    <property type="project" value="GO_Central"/>
</dbReference>
<dbReference type="Pfam" id="PF21146">
    <property type="entry name" value="ICAM1_3_5_D2"/>
    <property type="match status" value="1"/>
</dbReference>
<feature type="domain" description="Immunoglobulin" evidence="18">
    <location>
        <begin position="317"/>
        <end position="409"/>
    </location>
</feature>
<organism evidence="19 20">
    <name type="scientific">Equus caballus</name>
    <name type="common">Horse</name>
    <dbReference type="NCBI Taxonomy" id="9796"/>
    <lineage>
        <taxon>Eukaryota</taxon>
        <taxon>Metazoa</taxon>
        <taxon>Chordata</taxon>
        <taxon>Craniata</taxon>
        <taxon>Vertebrata</taxon>
        <taxon>Euteleostomi</taxon>
        <taxon>Mammalia</taxon>
        <taxon>Eutheria</taxon>
        <taxon>Laurasiatheria</taxon>
        <taxon>Perissodactyla</taxon>
        <taxon>Equidae</taxon>
        <taxon>Equus</taxon>
    </lineage>
</organism>
<dbReference type="GO" id="GO:0007159">
    <property type="term" value="P:leukocyte cell-cell adhesion"/>
    <property type="evidence" value="ECO:0007669"/>
    <property type="project" value="UniProtKB-ARBA"/>
</dbReference>
<dbReference type="SMART" id="SM00409">
    <property type="entry name" value="IG"/>
    <property type="match status" value="4"/>
</dbReference>
<evidence type="ECO:0000259" key="18">
    <source>
        <dbReference type="SMART" id="SM00409"/>
    </source>
</evidence>
<feature type="compositionally biased region" description="Gly residues" evidence="16">
    <location>
        <begin position="57"/>
        <end position="66"/>
    </location>
</feature>
<proteinExistence type="inferred from homology"/>